<evidence type="ECO:0000313" key="1">
    <source>
        <dbReference type="EMBL" id="CAH0729633.1"/>
    </source>
</evidence>
<organism evidence="1 2">
    <name type="scientific">Brenthis ino</name>
    <name type="common">lesser marbled fritillary</name>
    <dbReference type="NCBI Taxonomy" id="405034"/>
    <lineage>
        <taxon>Eukaryota</taxon>
        <taxon>Metazoa</taxon>
        <taxon>Ecdysozoa</taxon>
        <taxon>Arthropoda</taxon>
        <taxon>Hexapoda</taxon>
        <taxon>Insecta</taxon>
        <taxon>Pterygota</taxon>
        <taxon>Neoptera</taxon>
        <taxon>Endopterygota</taxon>
        <taxon>Lepidoptera</taxon>
        <taxon>Glossata</taxon>
        <taxon>Ditrysia</taxon>
        <taxon>Papilionoidea</taxon>
        <taxon>Nymphalidae</taxon>
        <taxon>Heliconiinae</taxon>
        <taxon>Argynnini</taxon>
        <taxon>Brenthis</taxon>
    </lineage>
</organism>
<sequence>MQKKLVKRNSKKVTYGIKLPPIEQNGDSDLKTILDIDPHFYSQVEGRPIRSNNSIRKYKQNIREIALKRTLHGFLMDEILRINREIETERKIYNTTSKHFEDYQHSFNKFLDDDNNKTIVIMKKSDCLAKELANQTEEHKQANFELATIKSKLQYIHETLQILLSFQCFLHRAAPILWQERQNINLNVEHFEILTKDCDIFVEVNKNLIRERLNQLPPQRLYFETPDQLLTVFYLLEKQNLNYLLVTEDLNAEKNKFLKSLRFLKSLLSQELEYIKEKIRMTEEFIAWNEHREIELKHVFYRILEDKIRYLSSSETVLQIFNYVQFAYEQVIAPNDANLSSLDMTLSLEREYNNLMLDLSAFDLDVIKITEKETYENEAKETKRAKHASKLLKDVDKLSKRLKSSYEPSRAKTYD</sequence>
<dbReference type="PANTHER" id="PTHR21683">
    <property type="entry name" value="COILED-COIL DOMAIN-CONTAINING PROTEIN 42 LIKE-2-LIKE-RELATED"/>
    <property type="match status" value="1"/>
</dbReference>
<protein>
    <recommendedName>
        <fullName evidence="3">DUF4200 domain-containing protein</fullName>
    </recommendedName>
</protein>
<dbReference type="OrthoDB" id="10264063at2759"/>
<evidence type="ECO:0000313" key="2">
    <source>
        <dbReference type="Proteomes" id="UP000838878"/>
    </source>
</evidence>
<dbReference type="PANTHER" id="PTHR21683:SF3">
    <property type="entry name" value="CILIA AND FLAGELLA ASSOCIATED PROTEIN 100"/>
    <property type="match status" value="1"/>
</dbReference>
<dbReference type="EMBL" id="OV170228">
    <property type="protein sequence ID" value="CAH0729633.1"/>
    <property type="molecule type" value="Genomic_DNA"/>
</dbReference>
<dbReference type="InterPro" id="IPR051147">
    <property type="entry name" value="CFAP_domain-containing"/>
</dbReference>
<name>A0A8J9V0W6_9NEOP</name>
<gene>
    <name evidence="1" type="ORF">BINO364_LOCUS14696</name>
</gene>
<proteinExistence type="predicted"/>
<accession>A0A8J9V0W6</accession>
<dbReference type="AlphaFoldDB" id="A0A8J9V0W6"/>
<evidence type="ECO:0008006" key="3">
    <source>
        <dbReference type="Google" id="ProtNLM"/>
    </source>
</evidence>
<feature type="non-terminal residue" evidence="1">
    <location>
        <position position="415"/>
    </location>
</feature>
<dbReference type="Proteomes" id="UP000838878">
    <property type="component" value="Chromosome 8"/>
</dbReference>
<keyword evidence="2" id="KW-1185">Reference proteome</keyword>
<reference evidence="1" key="1">
    <citation type="submission" date="2021-12" db="EMBL/GenBank/DDBJ databases">
        <authorList>
            <person name="Martin H S."/>
        </authorList>
    </citation>
    <scope>NUCLEOTIDE SEQUENCE</scope>
</reference>